<protein>
    <submittedName>
        <fullName evidence="2">Uncharacterized protein</fullName>
    </submittedName>
</protein>
<feature type="compositionally biased region" description="Basic and acidic residues" evidence="1">
    <location>
        <begin position="457"/>
        <end position="487"/>
    </location>
</feature>
<accession>A0AAN6DN64</accession>
<comment type="caution">
    <text evidence="2">The sequence shown here is derived from an EMBL/GenBank/DDBJ whole genome shotgun (WGS) entry which is preliminary data.</text>
</comment>
<evidence type="ECO:0000313" key="3">
    <source>
        <dbReference type="Proteomes" id="UP001203852"/>
    </source>
</evidence>
<dbReference type="AlphaFoldDB" id="A0AAN6DN64"/>
<evidence type="ECO:0000313" key="2">
    <source>
        <dbReference type="EMBL" id="KAI1609416.1"/>
    </source>
</evidence>
<gene>
    <name evidence="2" type="ORF">EDD36DRAFT_70168</name>
</gene>
<proteinExistence type="predicted"/>
<name>A0AAN6DN64_9EURO</name>
<organism evidence="2 3">
    <name type="scientific">Exophiala viscosa</name>
    <dbReference type="NCBI Taxonomy" id="2486360"/>
    <lineage>
        <taxon>Eukaryota</taxon>
        <taxon>Fungi</taxon>
        <taxon>Dikarya</taxon>
        <taxon>Ascomycota</taxon>
        <taxon>Pezizomycotina</taxon>
        <taxon>Eurotiomycetes</taxon>
        <taxon>Chaetothyriomycetidae</taxon>
        <taxon>Chaetothyriales</taxon>
        <taxon>Herpotrichiellaceae</taxon>
        <taxon>Exophiala</taxon>
    </lineage>
</organism>
<feature type="region of interest" description="Disordered" evidence="1">
    <location>
        <begin position="457"/>
        <end position="494"/>
    </location>
</feature>
<dbReference type="EMBL" id="MU404360">
    <property type="protein sequence ID" value="KAI1609416.1"/>
    <property type="molecule type" value="Genomic_DNA"/>
</dbReference>
<keyword evidence="3" id="KW-1185">Reference proteome</keyword>
<sequence length="494" mass="56314">MGGSAFKEDGLSTPRMPTVVYTYISKEIQNVLRPHFKCVGSAIEGPSKTTHGDVDILVADPVDKARRKQGDFLASLVGAKKWKTTGASLLHFAVPWPQELEYQDGFPEIAKAVSARENDEEQTAESIANAQEVVRTSAIPGAGSPRTTGPPVPREAPHSPATEKCIQVDIQICPTTTAWEWQLFYQAHGDLWSMLGIIIRRFGLTCSYDGLQLRIKEIESHNKLHSRVKMTQDPSRVLEYLGMDIEQYWAPFESWDDMMAYVGTCRFHDPGRWKSKPNKEEEDGAQIKKGLVGEVVDDTAEKNKEAVTLKHNDRARAEKRPVIKFWFDTYLPRHVDDQPGKDAQLSREDVVEDAKKFFGTEFANRFDDKKTKWTRIIAVDHLWSDIRKTLPNRPYTQDGVQIGMVMKGLKRELAGKREDRETSDEAPEDVRLVFREGRFEHVFAWAQENWRDIAKRQETHSMAMRDKKLKESERDEEKGEGEERAAVIEDPSEA</sequence>
<feature type="region of interest" description="Disordered" evidence="1">
    <location>
        <begin position="137"/>
        <end position="161"/>
    </location>
</feature>
<dbReference type="Proteomes" id="UP001203852">
    <property type="component" value="Unassembled WGS sequence"/>
</dbReference>
<evidence type="ECO:0000256" key="1">
    <source>
        <dbReference type="SAM" id="MobiDB-lite"/>
    </source>
</evidence>
<reference evidence="2" key="1">
    <citation type="journal article" date="2022" name="bioRxiv">
        <title>Deciphering the potential niche of two novel black yeast fungi from a biological soil crust based on their genomes, phenotypes, and melanin regulation.</title>
        <authorList>
            <consortium name="DOE Joint Genome Institute"/>
            <person name="Carr E.C."/>
            <person name="Barton Q."/>
            <person name="Grambo S."/>
            <person name="Sullivan M."/>
            <person name="Renfro C.M."/>
            <person name="Kuo A."/>
            <person name="Pangilinan J."/>
            <person name="Lipzen A."/>
            <person name="Keymanesh K."/>
            <person name="Savage E."/>
            <person name="Barry K."/>
            <person name="Grigoriev I.V."/>
            <person name="Riekhof W.R."/>
            <person name="Harris S.S."/>
        </authorList>
    </citation>
    <scope>NUCLEOTIDE SEQUENCE</scope>
    <source>
        <strain evidence="2">JF 03-4F</strain>
    </source>
</reference>